<gene>
    <name evidence="5" type="primary">LOC106160425</name>
</gene>
<dbReference type="InterPro" id="IPR036058">
    <property type="entry name" value="Kazal_dom_sf"/>
</dbReference>
<dbReference type="InParanoid" id="A0A1S3I2J0"/>
<keyword evidence="2" id="KW-0732">Signal</keyword>
<evidence type="ECO:0000313" key="4">
    <source>
        <dbReference type="Proteomes" id="UP000085678"/>
    </source>
</evidence>
<dbReference type="KEGG" id="lak:106160425"/>
<feature type="region of interest" description="Disordered" evidence="1">
    <location>
        <begin position="221"/>
        <end position="320"/>
    </location>
</feature>
<feature type="compositionally biased region" description="Basic and acidic residues" evidence="1">
    <location>
        <begin position="289"/>
        <end position="305"/>
    </location>
</feature>
<sequence length="320" mass="35660">MKILIVCLFAVAVAARPSWHIKPQGSGDDKDDDKCKQLKALDCAQVMAPWNHVRKLCDVQGNTYANRCEFFKAQCDNPDLKLTRCDRPDKLKPDVETLAGSGEPEKPEDKCEEVKDMDCSVIARWNHKGTYCDSKGNKYSNRCEFEKARCADPELTPKKCRMVTRDRPSSRVDEECKQAETVDCSLLKEHVVCDDKGNEYPNRCYLFQAYCKDRTLQRAHCPRPTDEPGSGDQFGGKPEKAQGKPDHAGRPDHAQAVGQVDKQDKADKAQGKPDHAGRPDHAQAVGQVDKQDQADKAQGKPDHAGRPSHAQGQPPVPQQD</sequence>
<dbReference type="SUPFAM" id="SSF100895">
    <property type="entry name" value="Kazal-type serine protease inhibitors"/>
    <property type="match status" value="2"/>
</dbReference>
<dbReference type="AlphaFoldDB" id="A0A1S3I2J0"/>
<dbReference type="InterPro" id="IPR002350">
    <property type="entry name" value="Kazal_dom"/>
</dbReference>
<feature type="compositionally biased region" description="Basic and acidic residues" evidence="1">
    <location>
        <begin position="237"/>
        <end position="253"/>
    </location>
</feature>
<name>A0A1S3I2J0_LINAN</name>
<reference evidence="5" key="1">
    <citation type="submission" date="2025-08" db="UniProtKB">
        <authorList>
            <consortium name="RefSeq"/>
        </authorList>
    </citation>
    <scope>IDENTIFICATION</scope>
    <source>
        <tissue evidence="5">Gonads</tissue>
    </source>
</reference>
<feature type="compositionally biased region" description="Basic and acidic residues" evidence="1">
    <location>
        <begin position="261"/>
        <end position="281"/>
    </location>
</feature>
<proteinExistence type="predicted"/>
<dbReference type="GeneID" id="106160425"/>
<evidence type="ECO:0000256" key="1">
    <source>
        <dbReference type="SAM" id="MobiDB-lite"/>
    </source>
</evidence>
<organism evidence="4 5">
    <name type="scientific">Lingula anatina</name>
    <name type="common">Brachiopod</name>
    <name type="synonym">Lingula unguis</name>
    <dbReference type="NCBI Taxonomy" id="7574"/>
    <lineage>
        <taxon>Eukaryota</taxon>
        <taxon>Metazoa</taxon>
        <taxon>Spiralia</taxon>
        <taxon>Lophotrochozoa</taxon>
        <taxon>Brachiopoda</taxon>
        <taxon>Linguliformea</taxon>
        <taxon>Lingulata</taxon>
        <taxon>Lingulida</taxon>
        <taxon>Linguloidea</taxon>
        <taxon>Lingulidae</taxon>
        <taxon>Lingula</taxon>
    </lineage>
</organism>
<evidence type="ECO:0000256" key="2">
    <source>
        <dbReference type="SAM" id="SignalP"/>
    </source>
</evidence>
<feature type="domain" description="Kazal-like" evidence="3">
    <location>
        <begin position="55"/>
        <end position="77"/>
    </location>
</feature>
<evidence type="ECO:0000313" key="5">
    <source>
        <dbReference type="RefSeq" id="XP_013392485.1"/>
    </source>
</evidence>
<feature type="domain" description="Kazal-like" evidence="3">
    <location>
        <begin position="183"/>
        <end position="216"/>
    </location>
</feature>
<keyword evidence="4" id="KW-1185">Reference proteome</keyword>
<evidence type="ECO:0000259" key="3">
    <source>
        <dbReference type="Pfam" id="PF07648"/>
    </source>
</evidence>
<feature type="signal peptide" evidence="2">
    <location>
        <begin position="1"/>
        <end position="15"/>
    </location>
</feature>
<feature type="chain" id="PRO_5013023667" evidence="2">
    <location>
        <begin position="16"/>
        <end position="320"/>
    </location>
</feature>
<protein>
    <submittedName>
        <fullName evidence="5">Uncharacterized protein LOC106160425</fullName>
    </submittedName>
</protein>
<dbReference type="RefSeq" id="XP_013392485.1">
    <property type="nucleotide sequence ID" value="XM_013537031.1"/>
</dbReference>
<accession>A0A1S3I2J0</accession>
<dbReference type="Proteomes" id="UP000085678">
    <property type="component" value="Unplaced"/>
</dbReference>
<dbReference type="Pfam" id="PF07648">
    <property type="entry name" value="Kazal_2"/>
    <property type="match status" value="3"/>
</dbReference>
<feature type="domain" description="Kazal-like" evidence="3">
    <location>
        <begin position="132"/>
        <end position="151"/>
    </location>
</feature>